<evidence type="ECO:0000313" key="5">
    <source>
        <dbReference type="EMBL" id="KRX07946.1"/>
    </source>
</evidence>
<protein>
    <submittedName>
        <fullName evidence="5">Prefoldin</fullName>
    </submittedName>
</protein>
<dbReference type="GO" id="GO:0016272">
    <property type="term" value="C:prefoldin complex"/>
    <property type="evidence" value="ECO:0007669"/>
    <property type="project" value="InterPro"/>
</dbReference>
<feature type="compositionally biased region" description="Low complexity" evidence="4">
    <location>
        <begin position="122"/>
        <end position="133"/>
    </location>
</feature>
<evidence type="ECO:0000256" key="2">
    <source>
        <dbReference type="ARBA" id="ARBA00023186"/>
    </source>
</evidence>
<evidence type="ECO:0000256" key="3">
    <source>
        <dbReference type="SAM" id="Coils"/>
    </source>
</evidence>
<dbReference type="InterPro" id="IPR027235">
    <property type="entry name" value="PFD2"/>
</dbReference>
<organism evidence="5 6">
    <name type="scientific">Pseudocohnilembus persalinus</name>
    <name type="common">Ciliate</name>
    <dbReference type="NCBI Taxonomy" id="266149"/>
    <lineage>
        <taxon>Eukaryota</taxon>
        <taxon>Sar</taxon>
        <taxon>Alveolata</taxon>
        <taxon>Ciliophora</taxon>
        <taxon>Intramacronucleata</taxon>
        <taxon>Oligohymenophorea</taxon>
        <taxon>Scuticociliatia</taxon>
        <taxon>Philasterida</taxon>
        <taxon>Pseudocohnilembidae</taxon>
        <taxon>Pseudocohnilembus</taxon>
    </lineage>
</organism>
<dbReference type="Proteomes" id="UP000054937">
    <property type="component" value="Unassembled WGS sequence"/>
</dbReference>
<dbReference type="EMBL" id="LDAU01000078">
    <property type="protein sequence ID" value="KRX07946.1"/>
    <property type="molecule type" value="Genomic_DNA"/>
</dbReference>
<sequence>MEGAQQQQQGPKLPPGVLQHYNKLKQEYSELFRTQLDLEEEKREHELVIDAIKDLEADRKCWRLVGGVLIEKQQSEVMLNLKEGLEQISKTHDMYQEQIKGREKALIEFETKYNLRPNRDASQGQQQKQQSKQNTGVLA</sequence>
<dbReference type="Gene3D" id="1.10.287.370">
    <property type="match status" value="1"/>
</dbReference>
<feature type="region of interest" description="Disordered" evidence="4">
    <location>
        <begin position="117"/>
        <end position="139"/>
    </location>
</feature>
<proteinExistence type="inferred from homology"/>
<dbReference type="CDD" id="cd23163">
    <property type="entry name" value="Prefoldin_2"/>
    <property type="match status" value="1"/>
</dbReference>
<dbReference type="InterPro" id="IPR009053">
    <property type="entry name" value="Prefoldin"/>
</dbReference>
<comment type="similarity">
    <text evidence="1">Belongs to the prefoldin subunit beta family.</text>
</comment>
<keyword evidence="6" id="KW-1185">Reference proteome</keyword>
<accession>A0A0V0R0Y6</accession>
<dbReference type="Pfam" id="PF01920">
    <property type="entry name" value="Prefoldin_2"/>
    <property type="match status" value="1"/>
</dbReference>
<dbReference type="FunCoup" id="A0A0V0R0Y6">
    <property type="interactions" value="326"/>
</dbReference>
<gene>
    <name evidence="5" type="ORF">PPERSA_10334</name>
</gene>
<reference evidence="5 6" key="1">
    <citation type="journal article" date="2015" name="Sci. Rep.">
        <title>Genome of the facultative scuticociliatosis pathogen Pseudocohnilembus persalinus provides insight into its virulence through horizontal gene transfer.</title>
        <authorList>
            <person name="Xiong J."/>
            <person name="Wang G."/>
            <person name="Cheng J."/>
            <person name="Tian M."/>
            <person name="Pan X."/>
            <person name="Warren A."/>
            <person name="Jiang C."/>
            <person name="Yuan D."/>
            <person name="Miao W."/>
        </authorList>
    </citation>
    <scope>NUCLEOTIDE SEQUENCE [LARGE SCALE GENOMIC DNA]</scope>
    <source>
        <strain evidence="5">36N120E</strain>
    </source>
</reference>
<evidence type="ECO:0000256" key="4">
    <source>
        <dbReference type="SAM" id="MobiDB-lite"/>
    </source>
</evidence>
<dbReference type="AlphaFoldDB" id="A0A0V0R0Y6"/>
<evidence type="ECO:0000313" key="6">
    <source>
        <dbReference type="Proteomes" id="UP000054937"/>
    </source>
</evidence>
<dbReference type="GO" id="GO:0006457">
    <property type="term" value="P:protein folding"/>
    <property type="evidence" value="ECO:0007669"/>
    <property type="project" value="InterPro"/>
</dbReference>
<dbReference type="PANTHER" id="PTHR13303">
    <property type="entry name" value="PREFOLDIN SUBUNIT 2"/>
    <property type="match status" value="1"/>
</dbReference>
<evidence type="ECO:0000256" key="1">
    <source>
        <dbReference type="ARBA" id="ARBA00008045"/>
    </source>
</evidence>
<comment type="caution">
    <text evidence="5">The sequence shown here is derived from an EMBL/GenBank/DDBJ whole genome shotgun (WGS) entry which is preliminary data.</text>
</comment>
<dbReference type="OrthoDB" id="307615at2759"/>
<dbReference type="InParanoid" id="A0A0V0R0Y6"/>
<keyword evidence="2" id="KW-0143">Chaperone</keyword>
<keyword evidence="3" id="KW-0175">Coiled coil</keyword>
<dbReference type="InterPro" id="IPR002777">
    <property type="entry name" value="PFD_beta-like"/>
</dbReference>
<dbReference type="OMA" id="TNDLREH"/>
<feature type="coiled-coil region" evidence="3">
    <location>
        <begin position="21"/>
        <end position="58"/>
    </location>
</feature>
<name>A0A0V0R0Y6_PSEPJ</name>
<dbReference type="GO" id="GO:0051082">
    <property type="term" value="F:unfolded protein binding"/>
    <property type="evidence" value="ECO:0007669"/>
    <property type="project" value="InterPro"/>
</dbReference>
<dbReference type="SUPFAM" id="SSF46579">
    <property type="entry name" value="Prefoldin"/>
    <property type="match status" value="1"/>
</dbReference>